<comment type="caution">
    <text evidence="1">The sequence shown here is derived from an EMBL/GenBank/DDBJ whole genome shotgun (WGS) entry which is preliminary data.</text>
</comment>
<accession>A0ABQ3VHS8</accession>
<proteinExistence type="predicted"/>
<evidence type="ECO:0000313" key="2">
    <source>
        <dbReference type="Proteomes" id="UP000635565"/>
    </source>
</evidence>
<evidence type="ECO:0000313" key="1">
    <source>
        <dbReference type="EMBL" id="GHO85236.1"/>
    </source>
</evidence>
<reference evidence="1 2" key="1">
    <citation type="journal article" date="2021" name="Int. J. Syst. Evol. Microbiol.">
        <title>Reticulibacter mediterranei gen. nov., sp. nov., within the new family Reticulibacteraceae fam. nov., and Ktedonospora formicarum gen. nov., sp. nov., Ktedonobacter robiniae sp. nov., Dictyobacter formicarum sp. nov. and Dictyobacter arantiisoli sp. nov., belonging to the class Ktedonobacteria.</title>
        <authorList>
            <person name="Yabe S."/>
            <person name="Zheng Y."/>
            <person name="Wang C.M."/>
            <person name="Sakai Y."/>
            <person name="Abe K."/>
            <person name="Yokota A."/>
            <person name="Donadio S."/>
            <person name="Cavaletti L."/>
            <person name="Monciardini P."/>
        </authorList>
    </citation>
    <scope>NUCLEOTIDE SEQUENCE [LARGE SCALE GENOMIC DNA]</scope>
    <source>
        <strain evidence="1 2">SOSP1-9</strain>
    </source>
</reference>
<dbReference type="Proteomes" id="UP000635565">
    <property type="component" value="Unassembled WGS sequence"/>
</dbReference>
<dbReference type="EMBL" id="BNJJ01000008">
    <property type="protein sequence ID" value="GHO85236.1"/>
    <property type="molecule type" value="Genomic_DNA"/>
</dbReference>
<protein>
    <submittedName>
        <fullName evidence="1">Uncharacterized protein</fullName>
    </submittedName>
</protein>
<dbReference type="RefSeq" id="WP_201362897.1">
    <property type="nucleotide sequence ID" value="NZ_BNJJ01000008.1"/>
</dbReference>
<organism evidence="1 2">
    <name type="scientific">Dictyobacter formicarum</name>
    <dbReference type="NCBI Taxonomy" id="2778368"/>
    <lineage>
        <taxon>Bacteria</taxon>
        <taxon>Bacillati</taxon>
        <taxon>Chloroflexota</taxon>
        <taxon>Ktedonobacteria</taxon>
        <taxon>Ktedonobacterales</taxon>
        <taxon>Dictyobacteraceae</taxon>
        <taxon>Dictyobacter</taxon>
    </lineage>
</organism>
<name>A0ABQ3VHS8_9CHLR</name>
<sequence length="84" mass="10371">MNKKEDRLLSMIELEKGMDQFKRYINGEFDSRQFYRNKPDWEFHRRPGYEVEKKDEPDWEFHRRPGFVFERGPAKKSEKKDGEV</sequence>
<gene>
    <name evidence="1" type="ORF">KSZ_32420</name>
</gene>
<keyword evidence="2" id="KW-1185">Reference proteome</keyword>